<dbReference type="InterPro" id="IPR027417">
    <property type="entry name" value="P-loop_NTPase"/>
</dbReference>
<dbReference type="Gene3D" id="3.40.50.300">
    <property type="entry name" value="P-loop containing nucleotide triphosphate hydrolases"/>
    <property type="match status" value="1"/>
</dbReference>
<protein>
    <submittedName>
        <fullName evidence="2">Ankyrin repeat protein 1</fullName>
    </submittedName>
</protein>
<dbReference type="SUPFAM" id="SSF48403">
    <property type="entry name" value="Ankyrin repeat"/>
    <property type="match status" value="1"/>
</dbReference>
<dbReference type="PANTHER" id="PTHR24120:SF4">
    <property type="entry name" value="GH07239P"/>
    <property type="match status" value="1"/>
</dbReference>
<evidence type="ECO:0000313" key="3">
    <source>
        <dbReference type="Proteomes" id="UP000315496"/>
    </source>
</evidence>
<evidence type="ECO:0000313" key="2">
    <source>
        <dbReference type="EMBL" id="TNJ27930.1"/>
    </source>
</evidence>
<gene>
    <name evidence="2" type="ORF">GMRT_12492</name>
</gene>
<accession>A0A4Z1SQH8</accession>
<dbReference type="Gene3D" id="1.25.40.20">
    <property type="entry name" value="Ankyrin repeat-containing domain"/>
    <property type="match status" value="1"/>
</dbReference>
<reference evidence="2 3" key="1">
    <citation type="submission" date="2019-05" db="EMBL/GenBank/DDBJ databases">
        <title>The compact genome of Giardia muris reveals important steps in the evolution of intestinal protozoan parasites.</title>
        <authorList>
            <person name="Xu F."/>
            <person name="Jimenez-Gonzalez A."/>
            <person name="Einarsson E."/>
            <person name="Astvaldsson A."/>
            <person name="Peirasmaki D."/>
            <person name="Eckmann L."/>
            <person name="Andersson J.O."/>
            <person name="Svard S.G."/>
            <person name="Jerlstrom-Hultqvist J."/>
        </authorList>
    </citation>
    <scope>NUCLEOTIDE SEQUENCE [LARGE SCALE GENOMIC DNA]</scope>
    <source>
        <strain evidence="2 3">Roberts-Thomson</strain>
    </source>
</reference>
<feature type="region of interest" description="Disordered" evidence="1">
    <location>
        <begin position="121"/>
        <end position="140"/>
    </location>
</feature>
<dbReference type="Pfam" id="PF12796">
    <property type="entry name" value="Ank_2"/>
    <property type="match status" value="1"/>
</dbReference>
<evidence type="ECO:0000256" key="1">
    <source>
        <dbReference type="SAM" id="MobiDB-lite"/>
    </source>
</evidence>
<sequence>MLAAFNGKTDCARLLLSEAGKQTTKEYNDFPPGTTALMMAAHRNRPEVVKLLLPYEQGLKDSKGHTAQWHANNGVSWGGDFTQVRKLLENEGTTRLPPPSNPAELLKLRKNFNELTTENESLKKDLASSKNAHNKTERKLSQMEKDLEELKAVNTSLRAGIDERDEHIRILEEALVESEQLQQRLASTEEDRRLARNEASEARALAEQLQKQVEEGKNEQKKNAALIDSPNTSVSSSEQQPS</sequence>
<name>A0A4Z1SQH8_GIAMU</name>
<feature type="region of interest" description="Disordered" evidence="1">
    <location>
        <begin position="205"/>
        <end position="242"/>
    </location>
</feature>
<feature type="compositionally biased region" description="Polar residues" evidence="1">
    <location>
        <begin position="229"/>
        <end position="242"/>
    </location>
</feature>
<dbReference type="Proteomes" id="UP000315496">
    <property type="component" value="Chromosome 3"/>
</dbReference>
<dbReference type="PANTHER" id="PTHR24120">
    <property type="entry name" value="GH07239P"/>
    <property type="match status" value="1"/>
</dbReference>
<dbReference type="EMBL" id="VDLU01000003">
    <property type="protein sequence ID" value="TNJ27930.1"/>
    <property type="molecule type" value="Genomic_DNA"/>
</dbReference>
<organism evidence="2 3">
    <name type="scientific">Giardia muris</name>
    <dbReference type="NCBI Taxonomy" id="5742"/>
    <lineage>
        <taxon>Eukaryota</taxon>
        <taxon>Metamonada</taxon>
        <taxon>Diplomonadida</taxon>
        <taxon>Hexamitidae</taxon>
        <taxon>Giardiinae</taxon>
        <taxon>Giardia</taxon>
    </lineage>
</organism>
<proteinExistence type="predicted"/>
<dbReference type="VEuPathDB" id="GiardiaDB:GMRT_12492"/>
<dbReference type="AlphaFoldDB" id="A0A4Z1SQH8"/>
<dbReference type="InterPro" id="IPR036770">
    <property type="entry name" value="Ankyrin_rpt-contain_sf"/>
</dbReference>
<keyword evidence="3" id="KW-1185">Reference proteome</keyword>
<dbReference type="OrthoDB" id="2373987at2759"/>
<dbReference type="InterPro" id="IPR002110">
    <property type="entry name" value="Ankyrin_rpt"/>
</dbReference>
<comment type="caution">
    <text evidence="2">The sequence shown here is derived from an EMBL/GenBank/DDBJ whole genome shotgun (WGS) entry which is preliminary data.</text>
</comment>
<feature type="compositionally biased region" description="Basic and acidic residues" evidence="1">
    <location>
        <begin position="212"/>
        <end position="222"/>
    </location>
</feature>